<evidence type="ECO:0000256" key="4">
    <source>
        <dbReference type="ARBA" id="ARBA00022729"/>
    </source>
</evidence>
<dbReference type="PROSITE" id="PS00162">
    <property type="entry name" value="ALPHA_CA_1"/>
    <property type="match status" value="1"/>
</dbReference>
<dbReference type="OrthoDB" id="429145at2759"/>
<feature type="chain" id="PRO_5040528121" description="Carbonic anhydrase" evidence="9">
    <location>
        <begin position="23"/>
        <end position="265"/>
    </location>
</feature>
<keyword evidence="12" id="KW-1185">Reference proteome</keyword>
<dbReference type="CDD" id="cd03124">
    <property type="entry name" value="alpha_CA_prokaryotic_like"/>
    <property type="match status" value="1"/>
</dbReference>
<reference evidence="11" key="1">
    <citation type="submission" date="2022-07" db="EMBL/GenBank/DDBJ databases">
        <authorList>
            <person name="Macas J."/>
            <person name="Novak P."/>
            <person name="Neumann P."/>
        </authorList>
    </citation>
    <scope>NUCLEOTIDE SEQUENCE</scope>
</reference>
<feature type="domain" description="Alpha-carbonic anhydrase" evidence="10">
    <location>
        <begin position="33"/>
        <end position="264"/>
    </location>
</feature>
<evidence type="ECO:0000256" key="6">
    <source>
        <dbReference type="ARBA" id="ARBA00023180"/>
    </source>
</evidence>
<comment type="similarity">
    <text evidence="9">Belongs to the alpha-carbonic anhydrase family.</text>
</comment>
<dbReference type="AlphaFoldDB" id="A0A9P1EF39"/>
<keyword evidence="5 9" id="KW-0862">Zinc</keyword>
<dbReference type="EC" id="4.2.1.1" evidence="2 9"/>
<comment type="cofactor">
    <cofactor evidence="1 9">
        <name>Zn(2+)</name>
        <dbReference type="ChEBI" id="CHEBI:29105"/>
    </cofactor>
</comment>
<feature type="signal peptide" evidence="9">
    <location>
        <begin position="1"/>
        <end position="22"/>
    </location>
</feature>
<evidence type="ECO:0000259" key="10">
    <source>
        <dbReference type="PROSITE" id="PS51144"/>
    </source>
</evidence>
<dbReference type="InterPro" id="IPR018338">
    <property type="entry name" value="Carbonic_anhydrase_a-class_CS"/>
</dbReference>
<organism evidence="11 12">
    <name type="scientific">Cuscuta europaea</name>
    <name type="common">European dodder</name>
    <dbReference type="NCBI Taxonomy" id="41803"/>
    <lineage>
        <taxon>Eukaryota</taxon>
        <taxon>Viridiplantae</taxon>
        <taxon>Streptophyta</taxon>
        <taxon>Embryophyta</taxon>
        <taxon>Tracheophyta</taxon>
        <taxon>Spermatophyta</taxon>
        <taxon>Magnoliopsida</taxon>
        <taxon>eudicotyledons</taxon>
        <taxon>Gunneridae</taxon>
        <taxon>Pentapetalae</taxon>
        <taxon>asterids</taxon>
        <taxon>lamiids</taxon>
        <taxon>Solanales</taxon>
        <taxon>Convolvulaceae</taxon>
        <taxon>Cuscuteae</taxon>
        <taxon>Cuscuta</taxon>
        <taxon>Cuscuta subgen. Cuscuta</taxon>
    </lineage>
</organism>
<dbReference type="InterPro" id="IPR001148">
    <property type="entry name" value="CA_dom"/>
</dbReference>
<dbReference type="Pfam" id="PF00194">
    <property type="entry name" value="Carb_anhydrase"/>
    <property type="match status" value="1"/>
</dbReference>
<gene>
    <name evidence="11" type="ORF">CEURO_LOCUS15086</name>
</gene>
<name>A0A9P1EF39_CUSEU</name>
<comment type="catalytic activity">
    <reaction evidence="8 9">
        <text>hydrogencarbonate + H(+) = CO2 + H2O</text>
        <dbReference type="Rhea" id="RHEA:10748"/>
        <dbReference type="ChEBI" id="CHEBI:15377"/>
        <dbReference type="ChEBI" id="CHEBI:15378"/>
        <dbReference type="ChEBI" id="CHEBI:16526"/>
        <dbReference type="ChEBI" id="CHEBI:17544"/>
        <dbReference type="EC" id="4.2.1.1"/>
    </reaction>
</comment>
<dbReference type="GO" id="GO:0008270">
    <property type="term" value="F:zinc ion binding"/>
    <property type="evidence" value="ECO:0007669"/>
    <property type="project" value="UniProtKB-UniRule"/>
</dbReference>
<dbReference type="PROSITE" id="PS51144">
    <property type="entry name" value="ALPHA_CA_2"/>
    <property type="match status" value="1"/>
</dbReference>
<comment type="function">
    <text evidence="9">Reversible hydration of carbon dioxide.</text>
</comment>
<dbReference type="SUPFAM" id="SSF51069">
    <property type="entry name" value="Carbonic anhydrase"/>
    <property type="match status" value="1"/>
</dbReference>
<dbReference type="Proteomes" id="UP001152484">
    <property type="component" value="Unassembled WGS sequence"/>
</dbReference>
<evidence type="ECO:0000256" key="2">
    <source>
        <dbReference type="ARBA" id="ARBA00012925"/>
    </source>
</evidence>
<keyword evidence="7 9" id="KW-0456">Lyase</keyword>
<evidence type="ECO:0000256" key="3">
    <source>
        <dbReference type="ARBA" id="ARBA00022723"/>
    </source>
</evidence>
<dbReference type="InterPro" id="IPR023561">
    <property type="entry name" value="Carbonic_anhydrase_a-class"/>
</dbReference>
<keyword evidence="3 9" id="KW-0479">Metal-binding</keyword>
<dbReference type="PANTHER" id="PTHR18952:SF271">
    <property type="entry name" value="ALPHA CARBONIC ANHYDRASE 4-RELATED"/>
    <property type="match status" value="1"/>
</dbReference>
<dbReference type="PANTHER" id="PTHR18952">
    <property type="entry name" value="CARBONIC ANHYDRASE"/>
    <property type="match status" value="1"/>
</dbReference>
<dbReference type="Gene3D" id="3.10.200.10">
    <property type="entry name" value="Alpha carbonic anhydrase"/>
    <property type="match status" value="1"/>
</dbReference>
<proteinExistence type="inferred from homology"/>
<dbReference type="GO" id="GO:0004089">
    <property type="term" value="F:carbonate dehydratase activity"/>
    <property type="evidence" value="ECO:0007669"/>
    <property type="project" value="UniProtKB-UniRule"/>
</dbReference>
<dbReference type="FunFam" id="3.10.200.10:FF:000007">
    <property type="entry name" value="Alpha carbonic anhydrase 3"/>
    <property type="match status" value="1"/>
</dbReference>
<comment type="caution">
    <text evidence="11">The sequence shown here is derived from an EMBL/GenBank/DDBJ whole genome shotgun (WGS) entry which is preliminary data.</text>
</comment>
<evidence type="ECO:0000256" key="1">
    <source>
        <dbReference type="ARBA" id="ARBA00001947"/>
    </source>
</evidence>
<accession>A0A9P1EF39</accession>
<dbReference type="GO" id="GO:0006730">
    <property type="term" value="P:one-carbon metabolic process"/>
    <property type="evidence" value="ECO:0007669"/>
    <property type="project" value="TreeGrafter"/>
</dbReference>
<evidence type="ECO:0000256" key="8">
    <source>
        <dbReference type="ARBA" id="ARBA00048348"/>
    </source>
</evidence>
<evidence type="ECO:0000313" key="11">
    <source>
        <dbReference type="EMBL" id="CAH9100730.1"/>
    </source>
</evidence>
<evidence type="ECO:0000313" key="12">
    <source>
        <dbReference type="Proteomes" id="UP001152484"/>
    </source>
</evidence>
<evidence type="ECO:0000256" key="5">
    <source>
        <dbReference type="ARBA" id="ARBA00022833"/>
    </source>
</evidence>
<dbReference type="EMBL" id="CAMAPE010000038">
    <property type="protein sequence ID" value="CAH9100730.1"/>
    <property type="molecule type" value="Genomic_DNA"/>
</dbReference>
<evidence type="ECO:0000256" key="7">
    <source>
        <dbReference type="ARBA" id="ARBA00023239"/>
    </source>
</evidence>
<dbReference type="InterPro" id="IPR036398">
    <property type="entry name" value="CA_dom_sf"/>
</dbReference>
<keyword evidence="4 9" id="KW-0732">Signal</keyword>
<protein>
    <recommendedName>
        <fullName evidence="2 9">Carbonic anhydrase</fullName>
        <ecNumber evidence="2 9">4.2.1.1</ecNumber>
    </recommendedName>
</protein>
<evidence type="ECO:0000256" key="9">
    <source>
        <dbReference type="RuleBase" id="RU367011"/>
    </source>
</evidence>
<keyword evidence="6" id="KW-0325">Glycoprotein</keyword>
<dbReference type="SMART" id="SM01057">
    <property type="entry name" value="Carb_anhydrase"/>
    <property type="match status" value="1"/>
</dbReference>
<sequence length="265" mass="29892">MDNNPFFIILITTLLFLYSSQTISSHEHNNEEAKFSYMKKSENGPEKWGNLNPKYTECSTGKFQSPIDLDDSTVQITSTLGQLIRKYKPAPASIINRGHALQIKWEDDAGKIVINGTEYKLQQAHWHTPSENTVNGKSFDMEMHLVHKNAHDELAAVGILYKIGAPDPFLEHLLSHIKTADHEGKELGIINPKKIRYGSKKYYRFIGSLTTPPCSQGVLWTVISKAKTVSKEQLDAIKDAVDEGFQENARPVQPLNGREVYQNQP</sequence>
<dbReference type="InterPro" id="IPR041891">
    <property type="entry name" value="Alpha_CA_prokaryot-like"/>
</dbReference>